<keyword evidence="2" id="KW-1185">Reference proteome</keyword>
<dbReference type="SUPFAM" id="SSF51412">
    <property type="entry name" value="Inosine monophosphate dehydrogenase (IMPDH)"/>
    <property type="match status" value="1"/>
</dbReference>
<dbReference type="Gene3D" id="3.20.20.70">
    <property type="entry name" value="Aldolase class I"/>
    <property type="match status" value="1"/>
</dbReference>
<dbReference type="Proteomes" id="UP000183809">
    <property type="component" value="Unassembled WGS sequence"/>
</dbReference>
<dbReference type="PANTHER" id="PTHR32332:SF34">
    <property type="entry name" value="2-NITROPROPANE DIOXYGENASE FAMILY, PUTATIVE-RELATED"/>
    <property type="match status" value="1"/>
</dbReference>
<dbReference type="OrthoDB" id="2349068at2759"/>
<keyword evidence="1" id="KW-0223">Dioxygenase</keyword>
<dbReference type="GO" id="GO:0051213">
    <property type="term" value="F:dioxygenase activity"/>
    <property type="evidence" value="ECO:0007669"/>
    <property type="project" value="UniProtKB-KW"/>
</dbReference>
<dbReference type="GeneID" id="31013670"/>
<dbReference type="AlphaFoldDB" id="A0A1J9S1U3"/>
<organism evidence="1 2">
    <name type="scientific">Diplodia corticola</name>
    <dbReference type="NCBI Taxonomy" id="236234"/>
    <lineage>
        <taxon>Eukaryota</taxon>
        <taxon>Fungi</taxon>
        <taxon>Dikarya</taxon>
        <taxon>Ascomycota</taxon>
        <taxon>Pezizomycotina</taxon>
        <taxon>Dothideomycetes</taxon>
        <taxon>Dothideomycetes incertae sedis</taxon>
        <taxon>Botryosphaeriales</taxon>
        <taxon>Botryosphaeriaceae</taxon>
        <taxon>Diplodia</taxon>
    </lineage>
</organism>
<dbReference type="Pfam" id="PF03060">
    <property type="entry name" value="NMO"/>
    <property type="match status" value="2"/>
</dbReference>
<dbReference type="PANTHER" id="PTHR32332">
    <property type="entry name" value="2-NITROPROPANE DIOXYGENASE"/>
    <property type="match status" value="1"/>
</dbReference>
<accession>A0A1J9S1U3</accession>
<comment type="caution">
    <text evidence="1">The sequence shown here is derived from an EMBL/GenBank/DDBJ whole genome shotgun (WGS) entry which is preliminary data.</text>
</comment>
<sequence length="396" mass="39986">MASPILHLQKSYPWTRAPLIANAPMAGSAGPRLAAAVTNAGGLGFIGGGVDMAQLAADLDACRNLVDIDVDRLLATTETTDQTTTSTLLPLLPIGIGILCFNNNNNNANNATAGEPLVPPAALADVVRAHRPAAVWLFAAASAAAAGAAVDASSASPVADYTPWARAVRAACPQTAVWVQVGSVAAAVAAAGAGAADVLVLQGADAGGHGFERGAGWGALVPEVVDALGELPGVGIVAAGGIVEARGAAGALAVGAGGVVMGTRFLACEEVACPAFWTERVLRASDGGVATARSKAFDEARAGGNVWPGGYDGRALVNRTYRDFVAGEVPVEEIRRLHGEEQKRGDAGCGGTEDMRVTVWAGTGVGLVREVLPAGKIVEDVREGARRVLKNLGAQL</sequence>
<evidence type="ECO:0000313" key="2">
    <source>
        <dbReference type="Proteomes" id="UP000183809"/>
    </source>
</evidence>
<evidence type="ECO:0000313" key="1">
    <source>
        <dbReference type="EMBL" id="OJD33988.1"/>
    </source>
</evidence>
<proteinExistence type="predicted"/>
<dbReference type="InterPro" id="IPR013785">
    <property type="entry name" value="Aldolase_TIM"/>
</dbReference>
<gene>
    <name evidence="1" type="ORF">BKCO1_2600015</name>
</gene>
<keyword evidence="1" id="KW-0560">Oxidoreductase</keyword>
<dbReference type="EMBL" id="MNUE01000026">
    <property type="protein sequence ID" value="OJD33988.1"/>
    <property type="molecule type" value="Genomic_DNA"/>
</dbReference>
<name>A0A1J9S1U3_9PEZI</name>
<dbReference type="STRING" id="236234.A0A1J9S1U3"/>
<reference evidence="1 2" key="1">
    <citation type="submission" date="2016-10" db="EMBL/GenBank/DDBJ databases">
        <title>Proteomics and genomics reveal pathogen-plant mechanisms compatible with a hemibiotrophic lifestyle of Diplodia corticola.</title>
        <authorList>
            <person name="Fernandes I."/>
            <person name="De Jonge R."/>
            <person name="Van De Peer Y."/>
            <person name="Devreese B."/>
            <person name="Alves A."/>
            <person name="Esteves A.C."/>
        </authorList>
    </citation>
    <scope>NUCLEOTIDE SEQUENCE [LARGE SCALE GENOMIC DNA]</scope>
    <source>
        <strain evidence="1 2">CBS 112549</strain>
    </source>
</reference>
<protein>
    <submittedName>
        <fullName evidence="1">2-nitropropane dioxygenase</fullName>
    </submittedName>
</protein>
<dbReference type="RefSeq" id="XP_020130248.1">
    <property type="nucleotide sequence ID" value="XM_020273409.1"/>
</dbReference>